<proteinExistence type="predicted"/>
<accession>A0AAU9EDX4</accession>
<protein>
    <submittedName>
        <fullName evidence="3">Uncharacterized protein</fullName>
    </submittedName>
</protein>
<feature type="signal peptide" evidence="2">
    <location>
        <begin position="1"/>
        <end position="21"/>
    </location>
</feature>
<keyword evidence="4" id="KW-1185">Reference proteome</keyword>
<feature type="region of interest" description="Disordered" evidence="1">
    <location>
        <begin position="23"/>
        <end position="51"/>
    </location>
</feature>
<dbReference type="AlphaFoldDB" id="A0AAU9EDX4"/>
<dbReference type="Proteomes" id="UP001366166">
    <property type="component" value="Chromosome"/>
</dbReference>
<evidence type="ECO:0000256" key="1">
    <source>
        <dbReference type="SAM" id="MobiDB-lite"/>
    </source>
</evidence>
<dbReference type="KEGG" id="dmp:FAK_05350"/>
<gene>
    <name evidence="3" type="ORF">FAK_05350</name>
</gene>
<keyword evidence="2" id="KW-0732">Signal</keyword>
<evidence type="ECO:0000313" key="3">
    <source>
        <dbReference type="EMBL" id="BEQ13469.1"/>
    </source>
</evidence>
<sequence>MKEAIAMTLAVLFLFAYLAQASGGKNQGDIGQGDPDPSRDPMPIDWPGIDW</sequence>
<evidence type="ECO:0000313" key="4">
    <source>
        <dbReference type="Proteomes" id="UP001366166"/>
    </source>
</evidence>
<reference evidence="4" key="1">
    <citation type="journal article" date="2023" name="Arch. Microbiol.">
        <title>Desulfoferula mesophilus gen. nov. sp. nov., a mesophilic sulfate-reducing bacterium isolated from a brackish lake sediment.</title>
        <authorList>
            <person name="Watanabe T."/>
            <person name="Yabe T."/>
            <person name="Tsuji J.M."/>
            <person name="Fukui M."/>
        </authorList>
    </citation>
    <scope>NUCLEOTIDE SEQUENCE [LARGE SCALE GENOMIC DNA]</scope>
    <source>
        <strain evidence="4">12FAK</strain>
    </source>
</reference>
<organism evidence="3 4">
    <name type="scientific">Desulfoferula mesophila</name>
    <dbReference type="NCBI Taxonomy" id="3058419"/>
    <lineage>
        <taxon>Bacteria</taxon>
        <taxon>Pseudomonadati</taxon>
        <taxon>Thermodesulfobacteriota</taxon>
        <taxon>Desulfarculia</taxon>
        <taxon>Desulfarculales</taxon>
        <taxon>Desulfarculaceae</taxon>
        <taxon>Desulfoferula</taxon>
    </lineage>
</organism>
<name>A0AAU9EDX4_9BACT</name>
<evidence type="ECO:0000256" key="2">
    <source>
        <dbReference type="SAM" id="SignalP"/>
    </source>
</evidence>
<feature type="chain" id="PRO_5043818292" evidence="2">
    <location>
        <begin position="22"/>
        <end position="51"/>
    </location>
</feature>
<dbReference type="EMBL" id="AP028679">
    <property type="protein sequence ID" value="BEQ13469.1"/>
    <property type="molecule type" value="Genomic_DNA"/>
</dbReference>